<evidence type="ECO:0000313" key="2">
    <source>
        <dbReference type="EMBL" id="GAU51811.1"/>
    </source>
</evidence>
<reference evidence="3" key="1">
    <citation type="journal article" date="2017" name="Front. Plant Sci.">
        <title>Climate Clever Clovers: New Paradigm to Reduce the Environmental Footprint of Ruminants by Breeding Low Methanogenic Forages Utilizing Haplotype Variation.</title>
        <authorList>
            <person name="Kaur P."/>
            <person name="Appels R."/>
            <person name="Bayer P.E."/>
            <person name="Keeble-Gagnere G."/>
            <person name="Wang J."/>
            <person name="Hirakawa H."/>
            <person name="Shirasawa K."/>
            <person name="Vercoe P."/>
            <person name="Stefanova K."/>
            <person name="Durmic Z."/>
            <person name="Nichols P."/>
            <person name="Revell C."/>
            <person name="Isobe S.N."/>
            <person name="Edwards D."/>
            <person name="Erskine W."/>
        </authorList>
    </citation>
    <scope>NUCLEOTIDE SEQUENCE [LARGE SCALE GENOMIC DNA]</scope>
    <source>
        <strain evidence="3">cv. Daliak</strain>
    </source>
</reference>
<name>A0A2Z6P5Y9_TRISU</name>
<dbReference type="InterPro" id="IPR029472">
    <property type="entry name" value="Copia-like_N"/>
</dbReference>
<sequence>MPPRVAPLEPIMDHSSPFYVHPGDGPSSVTVTPLLTGSNYHSWSRSMRRALGAKMKLDFVDGSLPPPPDAFDPSFRAWNRCNQLLLWEELELYLPIPTCTCRVCCSCEAMRAACHNHVVLHTICFLTGLNENFVVVKSQIFLMEPLPTLNKVFSMVIQHERQGNFSLVDESKISVNAARYSKPSGSKSSRDCTYCGKDNHVVENCFKKYGVPPHMKKSQSVGVNAAIEGGNVESHASSTPYLSQDQYDKLIVTPYFCWKQNMK</sequence>
<evidence type="ECO:0000313" key="3">
    <source>
        <dbReference type="Proteomes" id="UP000242715"/>
    </source>
</evidence>
<dbReference type="AlphaFoldDB" id="A0A2Z6P5Y9"/>
<dbReference type="Proteomes" id="UP000242715">
    <property type="component" value="Unassembled WGS sequence"/>
</dbReference>
<dbReference type="OrthoDB" id="682732at2759"/>
<dbReference type="PANTHER" id="PTHR34222:SF99">
    <property type="entry name" value="PROTEIN, PUTATIVE-RELATED"/>
    <property type="match status" value="1"/>
</dbReference>
<feature type="domain" description="Retrotransposon Copia-like N-terminal" evidence="1">
    <location>
        <begin position="21"/>
        <end position="68"/>
    </location>
</feature>
<accession>A0A2Z6P5Y9</accession>
<dbReference type="Pfam" id="PF14244">
    <property type="entry name" value="Retrotran_gag_3"/>
    <property type="match status" value="1"/>
</dbReference>
<gene>
    <name evidence="2" type="ORF">TSUD_415990</name>
</gene>
<evidence type="ECO:0000259" key="1">
    <source>
        <dbReference type="Pfam" id="PF14244"/>
    </source>
</evidence>
<protein>
    <recommendedName>
        <fullName evidence="1">Retrotransposon Copia-like N-terminal domain-containing protein</fullName>
    </recommendedName>
</protein>
<keyword evidence="3" id="KW-1185">Reference proteome</keyword>
<proteinExistence type="predicted"/>
<organism evidence="2 3">
    <name type="scientific">Trifolium subterraneum</name>
    <name type="common">Subterranean clover</name>
    <dbReference type="NCBI Taxonomy" id="3900"/>
    <lineage>
        <taxon>Eukaryota</taxon>
        <taxon>Viridiplantae</taxon>
        <taxon>Streptophyta</taxon>
        <taxon>Embryophyta</taxon>
        <taxon>Tracheophyta</taxon>
        <taxon>Spermatophyta</taxon>
        <taxon>Magnoliopsida</taxon>
        <taxon>eudicotyledons</taxon>
        <taxon>Gunneridae</taxon>
        <taxon>Pentapetalae</taxon>
        <taxon>rosids</taxon>
        <taxon>fabids</taxon>
        <taxon>Fabales</taxon>
        <taxon>Fabaceae</taxon>
        <taxon>Papilionoideae</taxon>
        <taxon>50 kb inversion clade</taxon>
        <taxon>NPAAA clade</taxon>
        <taxon>Hologalegina</taxon>
        <taxon>IRL clade</taxon>
        <taxon>Trifolieae</taxon>
        <taxon>Trifolium</taxon>
    </lineage>
</organism>
<dbReference type="EMBL" id="DF975604">
    <property type="protein sequence ID" value="GAU51811.1"/>
    <property type="molecule type" value="Genomic_DNA"/>
</dbReference>
<dbReference type="PANTHER" id="PTHR34222">
    <property type="entry name" value="GAG_PRE-INTEGRS DOMAIN-CONTAINING PROTEIN"/>
    <property type="match status" value="1"/>
</dbReference>